<organism evidence="2 3">
    <name type="scientific">Aldrovandia affinis</name>
    <dbReference type="NCBI Taxonomy" id="143900"/>
    <lineage>
        <taxon>Eukaryota</taxon>
        <taxon>Metazoa</taxon>
        <taxon>Chordata</taxon>
        <taxon>Craniata</taxon>
        <taxon>Vertebrata</taxon>
        <taxon>Euteleostomi</taxon>
        <taxon>Actinopterygii</taxon>
        <taxon>Neopterygii</taxon>
        <taxon>Teleostei</taxon>
        <taxon>Notacanthiformes</taxon>
        <taxon>Halosauridae</taxon>
        <taxon>Aldrovandia</taxon>
    </lineage>
</organism>
<protein>
    <submittedName>
        <fullName evidence="2">Uncharacterized protein</fullName>
    </submittedName>
</protein>
<gene>
    <name evidence="2" type="ORF">AAFF_G00155060</name>
</gene>
<keyword evidence="3" id="KW-1185">Reference proteome</keyword>
<evidence type="ECO:0000313" key="3">
    <source>
        <dbReference type="Proteomes" id="UP001221898"/>
    </source>
</evidence>
<reference evidence="2" key="1">
    <citation type="journal article" date="2023" name="Science">
        <title>Genome structures resolve the early diversification of teleost fishes.</title>
        <authorList>
            <person name="Parey E."/>
            <person name="Louis A."/>
            <person name="Montfort J."/>
            <person name="Bouchez O."/>
            <person name="Roques C."/>
            <person name="Iampietro C."/>
            <person name="Lluch J."/>
            <person name="Castinel A."/>
            <person name="Donnadieu C."/>
            <person name="Desvignes T."/>
            <person name="Floi Bucao C."/>
            <person name="Jouanno E."/>
            <person name="Wen M."/>
            <person name="Mejri S."/>
            <person name="Dirks R."/>
            <person name="Jansen H."/>
            <person name="Henkel C."/>
            <person name="Chen W.J."/>
            <person name="Zahm M."/>
            <person name="Cabau C."/>
            <person name="Klopp C."/>
            <person name="Thompson A.W."/>
            <person name="Robinson-Rechavi M."/>
            <person name="Braasch I."/>
            <person name="Lecointre G."/>
            <person name="Bobe J."/>
            <person name="Postlethwait J.H."/>
            <person name="Berthelot C."/>
            <person name="Roest Crollius H."/>
            <person name="Guiguen Y."/>
        </authorList>
    </citation>
    <scope>NUCLEOTIDE SEQUENCE</scope>
    <source>
        <strain evidence="2">NC1722</strain>
    </source>
</reference>
<feature type="region of interest" description="Disordered" evidence="1">
    <location>
        <begin position="31"/>
        <end position="54"/>
    </location>
</feature>
<evidence type="ECO:0000256" key="1">
    <source>
        <dbReference type="SAM" id="MobiDB-lite"/>
    </source>
</evidence>
<name>A0AAD7WWT0_9TELE</name>
<dbReference type="EMBL" id="JAINUG010000021">
    <property type="protein sequence ID" value="KAJ8411868.1"/>
    <property type="molecule type" value="Genomic_DNA"/>
</dbReference>
<comment type="caution">
    <text evidence="2">The sequence shown here is derived from an EMBL/GenBank/DDBJ whole genome shotgun (WGS) entry which is preliminary data.</text>
</comment>
<sequence length="80" mass="8351">MLLARPASELLPALPAPAIPGSAAQVTVRCGDSPRGVQRHPLTPRGPVIPSTCTPSIINASHTTDAFLSVRQRRGSNDLS</sequence>
<dbReference type="AlphaFoldDB" id="A0AAD7WWT0"/>
<evidence type="ECO:0000313" key="2">
    <source>
        <dbReference type="EMBL" id="KAJ8411868.1"/>
    </source>
</evidence>
<dbReference type="Proteomes" id="UP001221898">
    <property type="component" value="Unassembled WGS sequence"/>
</dbReference>
<proteinExistence type="predicted"/>
<accession>A0AAD7WWT0</accession>